<feature type="compositionally biased region" description="Low complexity" evidence="1">
    <location>
        <begin position="21"/>
        <end position="34"/>
    </location>
</feature>
<evidence type="ECO:0000256" key="1">
    <source>
        <dbReference type="SAM" id="MobiDB-lite"/>
    </source>
</evidence>
<dbReference type="PANTHER" id="PTHR16477:SF5">
    <property type="entry name" value="COILED-COIL DOMAIN-CONTAINING PROTEIN 106-RELATED"/>
    <property type="match status" value="1"/>
</dbReference>
<dbReference type="Proteomes" id="UP000515129">
    <property type="component" value="Chromosome 28"/>
</dbReference>
<organism evidence="2 3">
    <name type="scientific">Carassius auratus</name>
    <name type="common">Goldfish</name>
    <dbReference type="NCBI Taxonomy" id="7957"/>
    <lineage>
        <taxon>Eukaryota</taxon>
        <taxon>Metazoa</taxon>
        <taxon>Chordata</taxon>
        <taxon>Craniata</taxon>
        <taxon>Vertebrata</taxon>
        <taxon>Euteleostomi</taxon>
        <taxon>Actinopterygii</taxon>
        <taxon>Neopterygii</taxon>
        <taxon>Teleostei</taxon>
        <taxon>Ostariophysi</taxon>
        <taxon>Cypriniformes</taxon>
        <taxon>Cyprinidae</taxon>
        <taxon>Cyprininae</taxon>
        <taxon>Carassius</taxon>
    </lineage>
</organism>
<accession>A0A6P6JXG3</accession>
<keyword evidence="2" id="KW-1185">Reference proteome</keyword>
<dbReference type="GeneID" id="113047370"/>
<feature type="region of interest" description="Disordered" evidence="1">
    <location>
        <begin position="1"/>
        <end position="53"/>
    </location>
</feature>
<evidence type="ECO:0000313" key="2">
    <source>
        <dbReference type="Proteomes" id="UP000515129"/>
    </source>
</evidence>
<dbReference type="InterPro" id="IPR031591">
    <property type="entry name" value="CCDC106"/>
</dbReference>
<name>A0A6P6JXG3_CARAU</name>
<dbReference type="PANTHER" id="PTHR16477">
    <property type="entry name" value="COILED-COIL DOMAIN-CONTAINING PROTEIN 106"/>
    <property type="match status" value="1"/>
</dbReference>
<dbReference type="RefSeq" id="XP_026064513.1">
    <property type="nucleotide sequence ID" value="XM_026208728.1"/>
</dbReference>
<dbReference type="OrthoDB" id="8853683at2759"/>
<dbReference type="GO" id="GO:0005654">
    <property type="term" value="C:nucleoplasm"/>
    <property type="evidence" value="ECO:0007669"/>
    <property type="project" value="TreeGrafter"/>
</dbReference>
<dbReference type="Pfam" id="PF15794">
    <property type="entry name" value="CCDC106"/>
    <property type="match status" value="1"/>
</dbReference>
<gene>
    <name evidence="3" type="primary">LOC113047370</name>
</gene>
<proteinExistence type="predicted"/>
<dbReference type="AlphaFoldDB" id="A0A6P6JXG3"/>
<dbReference type="KEGG" id="caua:113047370"/>
<sequence length="110" mass="12512">MTQEFSNSESFKQAAFYSPTSSSVSSSSSSSSSSDYQRKKVRRRKKEKIRKERNFVKTAVNPNQVVKRYKKILRQFRHWKNLRSSYKAAGVDRNTVVSSAAIAAELAIVS</sequence>
<evidence type="ECO:0000313" key="3">
    <source>
        <dbReference type="RefSeq" id="XP_026064513.1"/>
    </source>
</evidence>
<feature type="compositionally biased region" description="Polar residues" evidence="1">
    <location>
        <begin position="1"/>
        <end position="11"/>
    </location>
</feature>
<protein>
    <submittedName>
        <fullName evidence="3">Coiled-coil domain-containing protein 106-like</fullName>
    </submittedName>
</protein>
<feature type="compositionally biased region" description="Basic residues" evidence="1">
    <location>
        <begin position="39"/>
        <end position="48"/>
    </location>
</feature>
<reference evidence="3" key="1">
    <citation type="submission" date="2025-08" db="UniProtKB">
        <authorList>
            <consortium name="RefSeq"/>
        </authorList>
    </citation>
    <scope>IDENTIFICATION</scope>
    <source>
        <strain evidence="3">Wakin</strain>
        <tissue evidence="3">Muscle</tissue>
    </source>
</reference>